<name>A0A0A9AI58_ARUDO</name>
<sequence length="22" mass="2648">MMLILFDANLLINDNERVDREI</sequence>
<evidence type="ECO:0000313" key="1">
    <source>
        <dbReference type="EMBL" id="JAD46787.1"/>
    </source>
</evidence>
<reference evidence="1" key="2">
    <citation type="journal article" date="2015" name="Data Brief">
        <title>Shoot transcriptome of the giant reed, Arundo donax.</title>
        <authorList>
            <person name="Barrero R.A."/>
            <person name="Guerrero F.D."/>
            <person name="Moolhuijzen P."/>
            <person name="Goolsby J.A."/>
            <person name="Tidwell J."/>
            <person name="Bellgard S.E."/>
            <person name="Bellgard M.I."/>
        </authorList>
    </citation>
    <scope>NUCLEOTIDE SEQUENCE</scope>
    <source>
        <tissue evidence="1">Shoot tissue taken approximately 20 cm above the soil surface</tissue>
    </source>
</reference>
<protein>
    <submittedName>
        <fullName evidence="1">Uncharacterized protein</fullName>
    </submittedName>
</protein>
<dbReference type="EMBL" id="GBRH01251108">
    <property type="protein sequence ID" value="JAD46787.1"/>
    <property type="molecule type" value="Transcribed_RNA"/>
</dbReference>
<accession>A0A0A9AI58</accession>
<dbReference type="AlphaFoldDB" id="A0A0A9AI58"/>
<reference evidence="1" key="1">
    <citation type="submission" date="2014-09" db="EMBL/GenBank/DDBJ databases">
        <authorList>
            <person name="Magalhaes I.L.F."/>
            <person name="Oliveira U."/>
            <person name="Santos F.R."/>
            <person name="Vidigal T.H.D.A."/>
            <person name="Brescovit A.D."/>
            <person name="Santos A.J."/>
        </authorList>
    </citation>
    <scope>NUCLEOTIDE SEQUENCE</scope>
    <source>
        <tissue evidence="1">Shoot tissue taken approximately 20 cm above the soil surface</tissue>
    </source>
</reference>
<proteinExistence type="predicted"/>
<organism evidence="1">
    <name type="scientific">Arundo donax</name>
    <name type="common">Giant reed</name>
    <name type="synonym">Donax arundinaceus</name>
    <dbReference type="NCBI Taxonomy" id="35708"/>
    <lineage>
        <taxon>Eukaryota</taxon>
        <taxon>Viridiplantae</taxon>
        <taxon>Streptophyta</taxon>
        <taxon>Embryophyta</taxon>
        <taxon>Tracheophyta</taxon>
        <taxon>Spermatophyta</taxon>
        <taxon>Magnoliopsida</taxon>
        <taxon>Liliopsida</taxon>
        <taxon>Poales</taxon>
        <taxon>Poaceae</taxon>
        <taxon>PACMAD clade</taxon>
        <taxon>Arundinoideae</taxon>
        <taxon>Arundineae</taxon>
        <taxon>Arundo</taxon>
    </lineage>
</organism>